<dbReference type="GO" id="GO:0004741">
    <property type="term" value="F:[pyruvate dehydrogenase (acetyl-transferring)]-phosphatase activity"/>
    <property type="evidence" value="ECO:0007669"/>
    <property type="project" value="TreeGrafter"/>
</dbReference>
<dbReference type="GeneTree" id="ENSGT00940000156368"/>
<name>A0A8C4NDH2_EPTBU</name>
<dbReference type="GO" id="GO:0005739">
    <property type="term" value="C:mitochondrion"/>
    <property type="evidence" value="ECO:0007669"/>
    <property type="project" value="TreeGrafter"/>
</dbReference>
<keyword evidence="7" id="KW-1185">Reference proteome</keyword>
<evidence type="ECO:0000256" key="2">
    <source>
        <dbReference type="ARBA" id="ARBA00022801"/>
    </source>
</evidence>
<dbReference type="InterPro" id="IPR000222">
    <property type="entry name" value="PP2C_BS"/>
</dbReference>
<comment type="similarity">
    <text evidence="4">Belongs to the PP2C family.</text>
</comment>
<evidence type="ECO:0000256" key="1">
    <source>
        <dbReference type="ARBA" id="ARBA00022723"/>
    </source>
</evidence>
<dbReference type="Gene3D" id="3.60.40.10">
    <property type="entry name" value="PPM-type phosphatase domain"/>
    <property type="match status" value="1"/>
</dbReference>
<evidence type="ECO:0000256" key="4">
    <source>
        <dbReference type="RuleBase" id="RU003465"/>
    </source>
</evidence>
<dbReference type="PROSITE" id="PS51746">
    <property type="entry name" value="PPM_2"/>
    <property type="match status" value="1"/>
</dbReference>
<dbReference type="Pfam" id="PF00481">
    <property type="entry name" value="PP2C"/>
    <property type="match status" value="1"/>
</dbReference>
<dbReference type="SMART" id="SM00332">
    <property type="entry name" value="PP2Cc"/>
    <property type="match status" value="1"/>
</dbReference>
<dbReference type="PROSITE" id="PS01032">
    <property type="entry name" value="PPM_1"/>
    <property type="match status" value="1"/>
</dbReference>
<dbReference type="Proteomes" id="UP000694388">
    <property type="component" value="Unplaced"/>
</dbReference>
<dbReference type="Ensembl" id="ENSEBUT00000001673.1">
    <property type="protein sequence ID" value="ENSEBUP00000001349.1"/>
    <property type="gene ID" value="ENSEBUG00000001195.1"/>
</dbReference>
<dbReference type="PANTHER" id="PTHR13832:SF792">
    <property type="entry name" value="GM14286P"/>
    <property type="match status" value="1"/>
</dbReference>
<dbReference type="PANTHER" id="PTHR13832">
    <property type="entry name" value="PROTEIN PHOSPHATASE 2C"/>
    <property type="match status" value="1"/>
</dbReference>
<evidence type="ECO:0000256" key="3">
    <source>
        <dbReference type="ARBA" id="ARBA00022912"/>
    </source>
</evidence>
<sequence>MARISKTLILPRLASLHKASVVSASYRLPIYQRPSLLSSVASASPSRAPARRQPELLSPLQVNNILGEHEFTLSLSGLDHEGLGSLVGLHSNQLPSNTPSEDRRAAAICLSGPGALIGVFDGHGGPACAQAVSQRLFPYVSAALLPQRTLEKLEVAAEAGDTVPDLVSWLGPAGEVPGRQWAERRAWSLRTFWQELLDLETGEGLPPHEALVTAFKRLDLDISLEAQVHSETAGQNRLARRVAFSGCTACMAYVDGTHLYIANAGDSRAVLGMRTANGTWLAQSLTNDHSAQNERELVRLQAEHPVKECDTVVKQGRLLGLLMPFRAFGDVRFKWSLELQKRVIEESGLHSGVATQPYLFLPDYHTPPYLTAEPEITYHQLGPEDRFVVIATDGLWEVLHRQDVVRLVGEHLDQAPAIPAPPPNPLVCSLTLGDMLQKLKARREASENPTGGDRNSATMLVRHTVGRDDWGGVDPQRLARSLSLPEDLTRVYRDDITVTVIYLDPNGFNRHQ</sequence>
<dbReference type="Ensembl" id="ENSEBUT00000001661.1">
    <property type="protein sequence ID" value="ENSEBUP00000001338.1"/>
    <property type="gene ID" value="ENSEBUG00000001195.1"/>
</dbReference>
<keyword evidence="1" id="KW-0479">Metal-binding</keyword>
<dbReference type="SUPFAM" id="SSF81606">
    <property type="entry name" value="PP2C-like"/>
    <property type="match status" value="1"/>
</dbReference>
<dbReference type="CDD" id="cd00143">
    <property type="entry name" value="PP2Cc"/>
    <property type="match status" value="1"/>
</dbReference>
<keyword evidence="3 4" id="KW-0904">Protein phosphatase</keyword>
<evidence type="ECO:0000313" key="7">
    <source>
        <dbReference type="Proteomes" id="UP000694388"/>
    </source>
</evidence>
<dbReference type="GO" id="GO:0046872">
    <property type="term" value="F:metal ion binding"/>
    <property type="evidence" value="ECO:0007669"/>
    <property type="project" value="UniProtKB-KW"/>
</dbReference>
<evidence type="ECO:0000259" key="5">
    <source>
        <dbReference type="PROSITE" id="PS51746"/>
    </source>
</evidence>
<protein>
    <submittedName>
        <fullName evidence="6">Pyruvate dehyrogenase phosphatase catalytic subunit 1</fullName>
    </submittedName>
</protein>
<evidence type="ECO:0000313" key="6">
    <source>
        <dbReference type="Ensembl" id="ENSEBUP00000001338.1"/>
    </source>
</evidence>
<organism evidence="6 7">
    <name type="scientific">Eptatretus burgeri</name>
    <name type="common">Inshore hagfish</name>
    <dbReference type="NCBI Taxonomy" id="7764"/>
    <lineage>
        <taxon>Eukaryota</taxon>
        <taxon>Metazoa</taxon>
        <taxon>Chordata</taxon>
        <taxon>Craniata</taxon>
        <taxon>Vertebrata</taxon>
        <taxon>Cyclostomata</taxon>
        <taxon>Myxini</taxon>
        <taxon>Myxiniformes</taxon>
        <taxon>Myxinidae</taxon>
        <taxon>Eptatretinae</taxon>
        <taxon>Eptatretus</taxon>
    </lineage>
</organism>
<keyword evidence="2 4" id="KW-0378">Hydrolase</keyword>
<feature type="domain" description="PPM-type phosphatase" evidence="5">
    <location>
        <begin position="86"/>
        <end position="503"/>
    </location>
</feature>
<dbReference type="InterPro" id="IPR001932">
    <property type="entry name" value="PPM-type_phosphatase-like_dom"/>
</dbReference>
<proteinExistence type="inferred from homology"/>
<accession>A0A8C4NDH2</accession>
<dbReference type="InterPro" id="IPR036457">
    <property type="entry name" value="PPM-type-like_dom_sf"/>
</dbReference>
<dbReference type="InterPro" id="IPR015655">
    <property type="entry name" value="PP2C"/>
</dbReference>
<dbReference type="AlphaFoldDB" id="A0A8C4NDH2"/>
<reference evidence="6" key="1">
    <citation type="submission" date="2025-05" db="UniProtKB">
        <authorList>
            <consortium name="Ensembl"/>
        </authorList>
    </citation>
    <scope>IDENTIFICATION</scope>
</reference>